<organism evidence="1 2">
    <name type="scientific">Fusarium austroafricanum</name>
    <dbReference type="NCBI Taxonomy" id="2364996"/>
    <lineage>
        <taxon>Eukaryota</taxon>
        <taxon>Fungi</taxon>
        <taxon>Dikarya</taxon>
        <taxon>Ascomycota</taxon>
        <taxon>Pezizomycotina</taxon>
        <taxon>Sordariomycetes</taxon>
        <taxon>Hypocreomycetidae</taxon>
        <taxon>Hypocreales</taxon>
        <taxon>Nectriaceae</taxon>
        <taxon>Fusarium</taxon>
        <taxon>Fusarium concolor species complex</taxon>
    </lineage>
</organism>
<dbReference type="Proteomes" id="UP000605986">
    <property type="component" value="Unassembled WGS sequence"/>
</dbReference>
<protein>
    <submittedName>
        <fullName evidence="1">Uncharacterized protein</fullName>
    </submittedName>
</protein>
<evidence type="ECO:0000313" key="2">
    <source>
        <dbReference type="Proteomes" id="UP000605986"/>
    </source>
</evidence>
<dbReference type="AlphaFoldDB" id="A0A8H4NZK6"/>
<comment type="caution">
    <text evidence="1">The sequence shown here is derived from an EMBL/GenBank/DDBJ whole genome shotgun (WGS) entry which is preliminary data.</text>
</comment>
<accession>A0A8H4NZK6</accession>
<keyword evidence="2" id="KW-1185">Reference proteome</keyword>
<sequence>MFELPSPYPLNNLTDQDLQDLVGVLWNWNLCESCKIEPGKQPCASQPCPGARWTKLRLFFEYYKKTTADYVPDIVAGAPPALQSHKELIAIIRLLKENPDKKRSELTTICFSNRSIDQMPVPADQNRALDLALRVMTMITCSLEAKSVDTLEAGLQPVTWAHDMTWPEFVSSVYPTTAYTGLDEGAATFRRINERVTARRLLKVARLRFVPTNELSNHLKLNQKEGTVELFHHTSFLKETLIASQEDAK</sequence>
<gene>
    <name evidence="1" type="ORF">F53441_5490</name>
</gene>
<dbReference type="OrthoDB" id="5428890at2759"/>
<name>A0A8H4NZK6_9HYPO</name>
<dbReference type="EMBL" id="JAADJG010000214">
    <property type="protein sequence ID" value="KAF4451533.1"/>
    <property type="molecule type" value="Genomic_DNA"/>
</dbReference>
<reference evidence="1" key="1">
    <citation type="submission" date="2020-01" db="EMBL/GenBank/DDBJ databases">
        <title>Identification and distribution of gene clusters putatively required for synthesis of sphingolipid metabolism inhibitors in phylogenetically diverse species of the filamentous fungus Fusarium.</title>
        <authorList>
            <person name="Kim H.-S."/>
            <person name="Busman M."/>
            <person name="Brown D.W."/>
            <person name="Divon H."/>
            <person name="Uhlig S."/>
            <person name="Proctor R.H."/>
        </authorList>
    </citation>
    <scope>NUCLEOTIDE SEQUENCE</scope>
    <source>
        <strain evidence="1">NRRL 53441</strain>
    </source>
</reference>
<evidence type="ECO:0000313" key="1">
    <source>
        <dbReference type="EMBL" id="KAF4451533.1"/>
    </source>
</evidence>
<proteinExistence type="predicted"/>